<organism evidence="2 3">
    <name type="scientific">Pholiota conissans</name>
    <dbReference type="NCBI Taxonomy" id="109636"/>
    <lineage>
        <taxon>Eukaryota</taxon>
        <taxon>Fungi</taxon>
        <taxon>Dikarya</taxon>
        <taxon>Basidiomycota</taxon>
        <taxon>Agaricomycotina</taxon>
        <taxon>Agaricomycetes</taxon>
        <taxon>Agaricomycetidae</taxon>
        <taxon>Agaricales</taxon>
        <taxon>Agaricineae</taxon>
        <taxon>Strophariaceae</taxon>
        <taxon>Pholiota</taxon>
    </lineage>
</organism>
<keyword evidence="1" id="KW-0472">Membrane</keyword>
<feature type="transmembrane region" description="Helical" evidence="1">
    <location>
        <begin position="34"/>
        <end position="52"/>
    </location>
</feature>
<sequence length="85" mass="9844">MADQQFLQLWCPMISRNIPRDVCAQHSLPIKSGMLLLFFLISYTHAFIPLLSPRKMTHVRTSNNDPRQGTMFSELVLFPTLRPDL</sequence>
<evidence type="ECO:0000313" key="3">
    <source>
        <dbReference type="Proteomes" id="UP000807469"/>
    </source>
</evidence>
<name>A0A9P5YMA0_9AGAR</name>
<keyword evidence="1" id="KW-0812">Transmembrane</keyword>
<keyword evidence="1" id="KW-1133">Transmembrane helix</keyword>
<dbReference type="EMBL" id="MU155687">
    <property type="protein sequence ID" value="KAF9471431.1"/>
    <property type="molecule type" value="Genomic_DNA"/>
</dbReference>
<reference evidence="2" key="1">
    <citation type="submission" date="2020-11" db="EMBL/GenBank/DDBJ databases">
        <authorList>
            <consortium name="DOE Joint Genome Institute"/>
            <person name="Ahrendt S."/>
            <person name="Riley R."/>
            <person name="Andreopoulos W."/>
            <person name="Labutti K."/>
            <person name="Pangilinan J."/>
            <person name="Ruiz-Duenas F.J."/>
            <person name="Barrasa J.M."/>
            <person name="Sanchez-Garcia M."/>
            <person name="Camarero S."/>
            <person name="Miyauchi S."/>
            <person name="Serrano A."/>
            <person name="Linde D."/>
            <person name="Babiker R."/>
            <person name="Drula E."/>
            <person name="Ayuso-Fernandez I."/>
            <person name="Pacheco R."/>
            <person name="Padilla G."/>
            <person name="Ferreira P."/>
            <person name="Barriuso J."/>
            <person name="Kellner H."/>
            <person name="Castanera R."/>
            <person name="Alfaro M."/>
            <person name="Ramirez L."/>
            <person name="Pisabarro A.G."/>
            <person name="Kuo A."/>
            <person name="Tritt A."/>
            <person name="Lipzen A."/>
            <person name="He G."/>
            <person name="Yan M."/>
            <person name="Ng V."/>
            <person name="Cullen D."/>
            <person name="Martin F."/>
            <person name="Rosso M.-N."/>
            <person name="Henrissat B."/>
            <person name="Hibbett D."/>
            <person name="Martinez A.T."/>
            <person name="Grigoriev I.V."/>
        </authorList>
    </citation>
    <scope>NUCLEOTIDE SEQUENCE</scope>
    <source>
        <strain evidence="2">CIRM-BRFM 674</strain>
    </source>
</reference>
<comment type="caution">
    <text evidence="2">The sequence shown here is derived from an EMBL/GenBank/DDBJ whole genome shotgun (WGS) entry which is preliminary data.</text>
</comment>
<keyword evidence="3" id="KW-1185">Reference proteome</keyword>
<dbReference type="AlphaFoldDB" id="A0A9P5YMA0"/>
<evidence type="ECO:0000313" key="2">
    <source>
        <dbReference type="EMBL" id="KAF9471431.1"/>
    </source>
</evidence>
<feature type="non-terminal residue" evidence="2">
    <location>
        <position position="85"/>
    </location>
</feature>
<accession>A0A9P5YMA0</accession>
<dbReference type="Proteomes" id="UP000807469">
    <property type="component" value="Unassembled WGS sequence"/>
</dbReference>
<proteinExistence type="predicted"/>
<protein>
    <submittedName>
        <fullName evidence="2">Uncharacterized protein</fullName>
    </submittedName>
</protein>
<evidence type="ECO:0000256" key="1">
    <source>
        <dbReference type="SAM" id="Phobius"/>
    </source>
</evidence>
<gene>
    <name evidence="2" type="ORF">BDN70DRAFT_845351</name>
</gene>